<name>A0A0D2LBS4_9CHLO</name>
<comment type="similarity">
    <text evidence="6">Belongs to the major facilitator superfamily. Spinster (TC 2.A.1.49) family.</text>
</comment>
<keyword evidence="4 7" id="KW-1133">Transmembrane helix</keyword>
<evidence type="ECO:0000256" key="3">
    <source>
        <dbReference type="ARBA" id="ARBA00022692"/>
    </source>
</evidence>
<dbReference type="RefSeq" id="XP_013903173.1">
    <property type="nucleotide sequence ID" value="XM_014047719.1"/>
</dbReference>
<dbReference type="AlphaFoldDB" id="A0A0D2LBS4"/>
<evidence type="ECO:0000313" key="9">
    <source>
        <dbReference type="EMBL" id="KIZ04154.1"/>
    </source>
</evidence>
<gene>
    <name evidence="9" type="ORF">MNEG_3802</name>
</gene>
<evidence type="ECO:0000256" key="6">
    <source>
        <dbReference type="ARBA" id="ARBA00024338"/>
    </source>
</evidence>
<evidence type="ECO:0000256" key="2">
    <source>
        <dbReference type="ARBA" id="ARBA00022448"/>
    </source>
</evidence>
<dbReference type="Gene3D" id="1.20.1250.20">
    <property type="entry name" value="MFS general substrate transporter like domains"/>
    <property type="match status" value="1"/>
</dbReference>
<feature type="domain" description="Major facilitator superfamily (MFS) profile" evidence="8">
    <location>
        <begin position="1"/>
        <end position="402"/>
    </location>
</feature>
<feature type="transmembrane region" description="Helical" evidence="7">
    <location>
        <begin position="151"/>
        <end position="171"/>
    </location>
</feature>
<feature type="transmembrane region" description="Helical" evidence="7">
    <location>
        <begin position="63"/>
        <end position="84"/>
    </location>
</feature>
<evidence type="ECO:0000313" key="10">
    <source>
        <dbReference type="Proteomes" id="UP000054498"/>
    </source>
</evidence>
<dbReference type="PANTHER" id="PTHR23505">
    <property type="entry name" value="SPINSTER"/>
    <property type="match status" value="1"/>
</dbReference>
<accession>A0A0D2LBS4</accession>
<organism evidence="9 10">
    <name type="scientific">Monoraphidium neglectum</name>
    <dbReference type="NCBI Taxonomy" id="145388"/>
    <lineage>
        <taxon>Eukaryota</taxon>
        <taxon>Viridiplantae</taxon>
        <taxon>Chlorophyta</taxon>
        <taxon>core chlorophytes</taxon>
        <taxon>Chlorophyceae</taxon>
        <taxon>CS clade</taxon>
        <taxon>Sphaeropleales</taxon>
        <taxon>Selenastraceae</taxon>
        <taxon>Monoraphidium</taxon>
    </lineage>
</organism>
<dbReference type="EMBL" id="KK100715">
    <property type="protein sequence ID" value="KIZ04154.1"/>
    <property type="molecule type" value="Genomic_DNA"/>
</dbReference>
<dbReference type="InterPro" id="IPR044770">
    <property type="entry name" value="MFS_spinster-like"/>
</dbReference>
<dbReference type="GO" id="GO:0022857">
    <property type="term" value="F:transmembrane transporter activity"/>
    <property type="evidence" value="ECO:0007669"/>
    <property type="project" value="InterPro"/>
</dbReference>
<dbReference type="KEGG" id="mng:MNEG_3802"/>
<evidence type="ECO:0000259" key="8">
    <source>
        <dbReference type="PROSITE" id="PS50850"/>
    </source>
</evidence>
<feature type="transmembrane region" description="Helical" evidence="7">
    <location>
        <begin position="123"/>
        <end position="145"/>
    </location>
</feature>
<dbReference type="OrthoDB" id="440755at2759"/>
<keyword evidence="10" id="KW-1185">Reference proteome</keyword>
<feature type="transmembrane region" description="Helical" evidence="7">
    <location>
        <begin position="34"/>
        <end position="56"/>
    </location>
</feature>
<protein>
    <submittedName>
        <fullName evidence="9">Major facilitator superfamily MFS-1</fullName>
    </submittedName>
</protein>
<sequence length="496" mass="52448">MMALLSADQNLLAPNLTAAANDFGLDSHQKDTYLGGYVMAAFFMIGAPSAIICGWLTDKVNRVHLLFAIIIIGQGPCLCTYFVTTFWQFLVLRMLTGVAVGGVFPLVFSLLGDLFPATQRAAMASLLQIATGLGIGAGQFIAGIVGPATNWRIPFVLVAAPALLLALIMVATTREPPRGAFEEALRHQYAEGHAYEETISWAKAKQALRSPSNWVLITQAIPGCLPWGMMQTYFNDYLSQEKGFTVQVATLVLLLFGLGGGVGIIAGGAAGQLLYNWRKEAMPVMAGACIMLGVAPVYYLINVDLQAAGVPATLAMAALAGAVVSVAAPNLRAAMLNVNEPETRGVALALQSVTDDLGRGLGPIIVAAFIETLGGRRNAFNLAVAGWLPCGVIIFGLSFCMRKDEAAVQDRLRRHSHAAAVERRRTGSCGLGDDVLIEGPPSPVVVAARAGDGERSSSGSMGSGVDGARLHEPGGTVFAHVHQRQPSPRPGRWRPY</sequence>
<dbReference type="GeneID" id="25736680"/>
<dbReference type="InterPro" id="IPR036259">
    <property type="entry name" value="MFS_trans_sf"/>
</dbReference>
<dbReference type="SUPFAM" id="SSF103473">
    <property type="entry name" value="MFS general substrate transporter"/>
    <property type="match status" value="1"/>
</dbReference>
<evidence type="ECO:0000256" key="5">
    <source>
        <dbReference type="ARBA" id="ARBA00023136"/>
    </source>
</evidence>
<reference evidence="9 10" key="1">
    <citation type="journal article" date="2013" name="BMC Genomics">
        <title>Reconstruction of the lipid metabolism for the microalga Monoraphidium neglectum from its genome sequence reveals characteristics suitable for biofuel production.</title>
        <authorList>
            <person name="Bogen C."/>
            <person name="Al-Dilaimi A."/>
            <person name="Albersmeier A."/>
            <person name="Wichmann J."/>
            <person name="Grundmann M."/>
            <person name="Rupp O."/>
            <person name="Lauersen K.J."/>
            <person name="Blifernez-Klassen O."/>
            <person name="Kalinowski J."/>
            <person name="Goesmann A."/>
            <person name="Mussgnug J.H."/>
            <person name="Kruse O."/>
        </authorList>
    </citation>
    <scope>NUCLEOTIDE SEQUENCE [LARGE SCALE GENOMIC DNA]</scope>
    <source>
        <strain evidence="9 10">SAG 48.87</strain>
    </source>
</reference>
<dbReference type="Pfam" id="PF07690">
    <property type="entry name" value="MFS_1"/>
    <property type="match status" value="1"/>
</dbReference>
<feature type="transmembrane region" description="Helical" evidence="7">
    <location>
        <begin position="307"/>
        <end position="328"/>
    </location>
</feature>
<feature type="transmembrane region" description="Helical" evidence="7">
    <location>
        <begin position="379"/>
        <end position="399"/>
    </location>
</feature>
<dbReference type="PROSITE" id="PS50850">
    <property type="entry name" value="MFS"/>
    <property type="match status" value="1"/>
</dbReference>
<evidence type="ECO:0000256" key="1">
    <source>
        <dbReference type="ARBA" id="ARBA00004141"/>
    </source>
</evidence>
<keyword evidence="3 7" id="KW-0812">Transmembrane</keyword>
<feature type="transmembrane region" description="Helical" evidence="7">
    <location>
        <begin position="246"/>
        <end position="269"/>
    </location>
</feature>
<dbReference type="InterPro" id="IPR020846">
    <property type="entry name" value="MFS_dom"/>
</dbReference>
<keyword evidence="2" id="KW-0813">Transport</keyword>
<dbReference type="Proteomes" id="UP000054498">
    <property type="component" value="Unassembled WGS sequence"/>
</dbReference>
<dbReference type="InterPro" id="IPR011701">
    <property type="entry name" value="MFS"/>
</dbReference>
<comment type="subcellular location">
    <subcellularLocation>
        <location evidence="1">Membrane</location>
        <topology evidence="1">Multi-pass membrane protein</topology>
    </subcellularLocation>
</comment>
<dbReference type="GO" id="GO:0016020">
    <property type="term" value="C:membrane"/>
    <property type="evidence" value="ECO:0007669"/>
    <property type="project" value="UniProtKB-SubCell"/>
</dbReference>
<keyword evidence="5 7" id="KW-0472">Membrane</keyword>
<evidence type="ECO:0000256" key="4">
    <source>
        <dbReference type="ARBA" id="ARBA00022989"/>
    </source>
</evidence>
<proteinExistence type="inferred from homology"/>
<feature type="transmembrane region" description="Helical" evidence="7">
    <location>
        <begin position="281"/>
        <end position="301"/>
    </location>
</feature>
<dbReference type="PANTHER" id="PTHR23505:SF79">
    <property type="entry name" value="PROTEIN SPINSTER"/>
    <property type="match status" value="1"/>
</dbReference>
<evidence type="ECO:0000256" key="7">
    <source>
        <dbReference type="SAM" id="Phobius"/>
    </source>
</evidence>
<feature type="transmembrane region" description="Helical" evidence="7">
    <location>
        <begin position="90"/>
        <end position="111"/>
    </location>
</feature>